<reference evidence="1" key="2">
    <citation type="submission" date="2025-09" db="UniProtKB">
        <authorList>
            <consortium name="Ensembl"/>
        </authorList>
    </citation>
    <scope>IDENTIFICATION</scope>
</reference>
<keyword evidence="2" id="KW-1185">Reference proteome</keyword>
<dbReference type="Proteomes" id="UP000694545">
    <property type="component" value="Unplaced"/>
</dbReference>
<reference evidence="1" key="1">
    <citation type="submission" date="2025-08" db="UniProtKB">
        <authorList>
            <consortium name="Ensembl"/>
        </authorList>
    </citation>
    <scope>IDENTIFICATION</scope>
</reference>
<dbReference type="AlphaFoldDB" id="A0A8D2LT18"/>
<organism evidence="1 2">
    <name type="scientific">Varanus komodoensis</name>
    <name type="common">Komodo dragon</name>
    <dbReference type="NCBI Taxonomy" id="61221"/>
    <lineage>
        <taxon>Eukaryota</taxon>
        <taxon>Metazoa</taxon>
        <taxon>Chordata</taxon>
        <taxon>Craniata</taxon>
        <taxon>Vertebrata</taxon>
        <taxon>Euteleostomi</taxon>
        <taxon>Lepidosauria</taxon>
        <taxon>Squamata</taxon>
        <taxon>Bifurcata</taxon>
        <taxon>Unidentata</taxon>
        <taxon>Episquamata</taxon>
        <taxon>Toxicofera</taxon>
        <taxon>Anguimorpha</taxon>
        <taxon>Paleoanguimorpha</taxon>
        <taxon>Varanoidea</taxon>
        <taxon>Varanidae</taxon>
        <taxon>Varanus</taxon>
    </lineage>
</organism>
<accession>A0A8D2LT18</accession>
<evidence type="ECO:0000313" key="2">
    <source>
        <dbReference type="Proteomes" id="UP000694545"/>
    </source>
</evidence>
<dbReference type="PANTHER" id="PTHR34651:SF1">
    <property type="entry name" value="SIMILAR TO ENSANGP00000021391"/>
    <property type="match status" value="1"/>
</dbReference>
<dbReference type="InterPro" id="IPR029245">
    <property type="entry name" value="DUF4528"/>
</dbReference>
<protein>
    <submittedName>
        <fullName evidence="1">Uncharacterized protein</fullName>
    </submittedName>
</protein>
<proteinExistence type="predicted"/>
<name>A0A8D2LT18_VARKO</name>
<sequence length="65" mass="6963">MDGCVCTSTALALLTRVCLFSSIGIPTLAYGIGSWFLANVTETVHTRSGPVTIYFLNKEDEGALH</sequence>
<evidence type="ECO:0000313" key="1">
    <source>
        <dbReference type="Ensembl" id="ENSVKKP00000026045.1"/>
    </source>
</evidence>
<dbReference type="PANTHER" id="PTHR34651">
    <property type="entry name" value="SIMILAR TO ENSANGP00000021391"/>
    <property type="match status" value="1"/>
</dbReference>
<dbReference type="Ensembl" id="ENSVKKT00000026682.1">
    <property type="protein sequence ID" value="ENSVKKP00000026045.1"/>
    <property type="gene ID" value="ENSVKKG00000017054.1"/>
</dbReference>
<dbReference type="Pfam" id="PF15031">
    <property type="entry name" value="DUF4528"/>
    <property type="match status" value="1"/>
</dbReference>